<dbReference type="InterPro" id="IPR000008">
    <property type="entry name" value="C2_dom"/>
</dbReference>
<dbReference type="Gene3D" id="2.60.40.150">
    <property type="entry name" value="C2 domain"/>
    <property type="match status" value="2"/>
</dbReference>
<dbReference type="InterPro" id="IPR035892">
    <property type="entry name" value="C2_domain_sf"/>
</dbReference>
<dbReference type="PANTHER" id="PTHR10024">
    <property type="entry name" value="SYNAPTOTAGMIN"/>
    <property type="match status" value="1"/>
</dbReference>
<proteinExistence type="predicted"/>
<evidence type="ECO:0000256" key="1">
    <source>
        <dbReference type="SAM" id="MobiDB-lite"/>
    </source>
</evidence>
<dbReference type="SUPFAM" id="SSF49562">
    <property type="entry name" value="C2 domain (Calcium/lipid-binding domain, CaLB)"/>
    <property type="match status" value="2"/>
</dbReference>
<accession>A0A8X6TGK5</accession>
<dbReference type="GO" id="GO:0005886">
    <property type="term" value="C:plasma membrane"/>
    <property type="evidence" value="ECO:0007669"/>
    <property type="project" value="TreeGrafter"/>
</dbReference>
<feature type="transmembrane region" description="Helical" evidence="2">
    <location>
        <begin position="18"/>
        <end position="49"/>
    </location>
</feature>
<dbReference type="Pfam" id="PF00168">
    <property type="entry name" value="C2"/>
    <property type="match status" value="2"/>
</dbReference>
<keyword evidence="2" id="KW-1133">Transmembrane helix</keyword>
<evidence type="ECO:0000313" key="5">
    <source>
        <dbReference type="Proteomes" id="UP000887013"/>
    </source>
</evidence>
<dbReference type="PROSITE" id="PS50004">
    <property type="entry name" value="C2"/>
    <property type="match status" value="2"/>
</dbReference>
<dbReference type="Proteomes" id="UP000887013">
    <property type="component" value="Unassembled WGS sequence"/>
</dbReference>
<sequence>MRLKKCVRMFQLTENEKILILSVCIGLLAFTILVTVCVVVPSCWLHVCLKKIAKKRKMKYGNIEGLEEGTYIKLTGAPQYTVECGPPIVRSTSKTNSLHGGGKNGRKREDSTYSSMSSSSQGNASVSNYSEASIDAPITDIEQDANYGQVTVSVWCRMPDGANMGELIVVLKEAQDLLPRSYGGTCDPYLILQLIRDKGRKRWSKSSYITLYEFRTSSKKKTQHPIFKETFIMEVNKADLKDGALKIAAFDDEKYANDSELGEITIPLKELSFGRNGEENNTTRDFVEPRKEYGEILFGLSYLPTAERLTFNLTKAHNLKVTADNIENFAPFIRVLLMHNGKLLKKKKTSSRQGTTSPVFNETLTFDVPPAQLDHVVFLVVASHRDPQDQSLSSPDSPTSPPNSSGARKSRHIGKVVIGSSVKGLALNHWKAMKQSPRKQVTQWHILR</sequence>
<feature type="region of interest" description="Disordered" evidence="1">
    <location>
        <begin position="86"/>
        <end position="126"/>
    </location>
</feature>
<dbReference type="SMART" id="SM00239">
    <property type="entry name" value="C2"/>
    <property type="match status" value="2"/>
</dbReference>
<evidence type="ECO:0000256" key="2">
    <source>
        <dbReference type="SAM" id="Phobius"/>
    </source>
</evidence>
<dbReference type="GO" id="GO:0017156">
    <property type="term" value="P:calcium-ion regulated exocytosis"/>
    <property type="evidence" value="ECO:0007669"/>
    <property type="project" value="TreeGrafter"/>
</dbReference>
<name>A0A8X6TGK5_NEPPI</name>
<keyword evidence="5" id="KW-1185">Reference proteome</keyword>
<reference evidence="4" key="1">
    <citation type="submission" date="2020-08" db="EMBL/GenBank/DDBJ databases">
        <title>Multicomponent nature underlies the extraordinary mechanical properties of spider dragline silk.</title>
        <authorList>
            <person name="Kono N."/>
            <person name="Nakamura H."/>
            <person name="Mori M."/>
            <person name="Yoshida Y."/>
            <person name="Ohtoshi R."/>
            <person name="Malay A.D."/>
            <person name="Moran D.A.P."/>
            <person name="Tomita M."/>
            <person name="Numata K."/>
            <person name="Arakawa K."/>
        </authorList>
    </citation>
    <scope>NUCLEOTIDE SEQUENCE</scope>
</reference>
<dbReference type="GO" id="GO:0005544">
    <property type="term" value="F:calcium-dependent phospholipid binding"/>
    <property type="evidence" value="ECO:0007669"/>
    <property type="project" value="TreeGrafter"/>
</dbReference>
<dbReference type="OrthoDB" id="67700at2759"/>
<comment type="caution">
    <text evidence="4">The sequence shown here is derived from an EMBL/GenBank/DDBJ whole genome shotgun (WGS) entry which is preliminary data.</text>
</comment>
<feature type="domain" description="C2" evidence="3">
    <location>
        <begin position="146"/>
        <end position="281"/>
    </location>
</feature>
<feature type="domain" description="C2" evidence="3">
    <location>
        <begin position="292"/>
        <end position="445"/>
    </location>
</feature>
<keyword evidence="2" id="KW-0472">Membrane</keyword>
<dbReference type="GO" id="GO:0005509">
    <property type="term" value="F:calcium ion binding"/>
    <property type="evidence" value="ECO:0007669"/>
    <property type="project" value="TreeGrafter"/>
</dbReference>
<evidence type="ECO:0000313" key="4">
    <source>
        <dbReference type="EMBL" id="GFT07390.1"/>
    </source>
</evidence>
<feature type="compositionally biased region" description="Low complexity" evidence="1">
    <location>
        <begin position="389"/>
        <end position="405"/>
    </location>
</feature>
<dbReference type="GO" id="GO:0000149">
    <property type="term" value="F:SNARE binding"/>
    <property type="evidence" value="ECO:0007669"/>
    <property type="project" value="TreeGrafter"/>
</dbReference>
<dbReference type="AlphaFoldDB" id="A0A8X6TGK5"/>
<protein>
    <submittedName>
        <fullName evidence="4">Synaptotagmin-1</fullName>
    </submittedName>
</protein>
<dbReference type="GO" id="GO:0001786">
    <property type="term" value="F:phosphatidylserine binding"/>
    <property type="evidence" value="ECO:0007669"/>
    <property type="project" value="TreeGrafter"/>
</dbReference>
<organism evidence="4 5">
    <name type="scientific">Nephila pilipes</name>
    <name type="common">Giant wood spider</name>
    <name type="synonym">Nephila maculata</name>
    <dbReference type="NCBI Taxonomy" id="299642"/>
    <lineage>
        <taxon>Eukaryota</taxon>
        <taxon>Metazoa</taxon>
        <taxon>Ecdysozoa</taxon>
        <taxon>Arthropoda</taxon>
        <taxon>Chelicerata</taxon>
        <taxon>Arachnida</taxon>
        <taxon>Araneae</taxon>
        <taxon>Araneomorphae</taxon>
        <taxon>Entelegynae</taxon>
        <taxon>Araneoidea</taxon>
        <taxon>Nephilidae</taxon>
        <taxon>Nephila</taxon>
    </lineage>
</organism>
<feature type="region of interest" description="Disordered" evidence="1">
    <location>
        <begin position="387"/>
        <end position="413"/>
    </location>
</feature>
<evidence type="ECO:0000259" key="3">
    <source>
        <dbReference type="PROSITE" id="PS50004"/>
    </source>
</evidence>
<dbReference type="GO" id="GO:0070382">
    <property type="term" value="C:exocytic vesicle"/>
    <property type="evidence" value="ECO:0007669"/>
    <property type="project" value="TreeGrafter"/>
</dbReference>
<dbReference type="EMBL" id="BMAW01103087">
    <property type="protein sequence ID" value="GFT07390.1"/>
    <property type="molecule type" value="Genomic_DNA"/>
</dbReference>
<feature type="compositionally biased region" description="Low complexity" evidence="1">
    <location>
        <begin position="112"/>
        <end position="126"/>
    </location>
</feature>
<dbReference type="CDD" id="cd00276">
    <property type="entry name" value="C2B_Synaptotagmin"/>
    <property type="match status" value="1"/>
</dbReference>
<gene>
    <name evidence="4" type="primary">SYT1_0</name>
    <name evidence="4" type="ORF">NPIL_493011</name>
</gene>
<keyword evidence="2" id="KW-0812">Transmembrane</keyword>
<dbReference type="GO" id="GO:0030276">
    <property type="term" value="F:clathrin binding"/>
    <property type="evidence" value="ECO:0007669"/>
    <property type="project" value="TreeGrafter"/>
</dbReference>